<comment type="function">
    <text evidence="1">Involved in the transposition of the insertion sequence.</text>
</comment>
<dbReference type="AlphaFoldDB" id="A0A940T5X2"/>
<reference evidence="4" key="1">
    <citation type="submission" date="2021-02" db="EMBL/GenBank/DDBJ databases">
        <title>Sequencing the genomes of 1000 actinobacteria strains.</title>
        <authorList>
            <person name="Klenk H.-P."/>
        </authorList>
    </citation>
    <scope>NUCLEOTIDE SEQUENCE</scope>
    <source>
        <strain evidence="4">DSM 22850</strain>
    </source>
</reference>
<dbReference type="GO" id="GO:0015074">
    <property type="term" value="P:DNA integration"/>
    <property type="evidence" value="ECO:0007669"/>
    <property type="project" value="InterPro"/>
</dbReference>
<keyword evidence="5" id="KW-1185">Reference proteome</keyword>
<dbReference type="Pfam" id="PF00665">
    <property type="entry name" value="rve"/>
    <property type="match status" value="1"/>
</dbReference>
<dbReference type="SUPFAM" id="SSF53098">
    <property type="entry name" value="Ribonuclease H-like"/>
    <property type="match status" value="1"/>
</dbReference>
<dbReference type="InterPro" id="IPR012337">
    <property type="entry name" value="RNaseH-like_sf"/>
</dbReference>
<dbReference type="InterPro" id="IPR036397">
    <property type="entry name" value="RNaseH_sf"/>
</dbReference>
<evidence type="ECO:0000259" key="2">
    <source>
        <dbReference type="PROSITE" id="PS50835"/>
    </source>
</evidence>
<dbReference type="NCBIfam" id="NF033516">
    <property type="entry name" value="transpos_IS3"/>
    <property type="match status" value="1"/>
</dbReference>
<feature type="domain" description="Integrase catalytic" evidence="3">
    <location>
        <begin position="142"/>
        <end position="248"/>
    </location>
</feature>
<dbReference type="EMBL" id="JAFIDA010000001">
    <property type="protein sequence ID" value="MBP1326401.1"/>
    <property type="molecule type" value="Genomic_DNA"/>
</dbReference>
<dbReference type="InterPro" id="IPR048020">
    <property type="entry name" value="Transpos_IS3"/>
</dbReference>
<feature type="domain" description="Ig-like" evidence="2">
    <location>
        <begin position="11"/>
        <end position="58"/>
    </location>
</feature>
<dbReference type="PANTHER" id="PTHR46889:SF4">
    <property type="entry name" value="TRANSPOSASE INSO FOR INSERTION SEQUENCE ELEMENT IS911B-RELATED"/>
    <property type="match status" value="1"/>
</dbReference>
<dbReference type="Gene3D" id="3.30.420.10">
    <property type="entry name" value="Ribonuclease H-like superfamily/Ribonuclease H"/>
    <property type="match status" value="1"/>
</dbReference>
<comment type="caution">
    <text evidence="4">The sequence shown here is derived from an EMBL/GenBank/DDBJ whole genome shotgun (WGS) entry which is preliminary data.</text>
</comment>
<dbReference type="InterPro" id="IPR025948">
    <property type="entry name" value="HTH-like_dom"/>
</dbReference>
<evidence type="ECO:0000313" key="5">
    <source>
        <dbReference type="Proteomes" id="UP000675163"/>
    </source>
</evidence>
<proteinExistence type="predicted"/>
<evidence type="ECO:0000313" key="4">
    <source>
        <dbReference type="EMBL" id="MBP1326401.1"/>
    </source>
</evidence>
<dbReference type="Proteomes" id="UP000675163">
    <property type="component" value="Unassembled WGS sequence"/>
</dbReference>
<dbReference type="PROSITE" id="PS50994">
    <property type="entry name" value="INTEGRASE"/>
    <property type="match status" value="1"/>
</dbReference>
<dbReference type="InterPro" id="IPR007110">
    <property type="entry name" value="Ig-like_dom"/>
</dbReference>
<accession>A0A940T5X2</accession>
<sequence length="283" mass="31920">MRVEVQPLSPPRVGIDPLQIYPLVQEMAATGARVRVPVAVTCRVLGFSEQAYYQWLKQPRSAREIADNHLIGVLQELHEDDPEFGYRFLADELHALGYQTSERRVWRLCNLAGIASVITKRKPRYKKALPPVHDDLVQRDFTATGPNQCWPTDITEHWTKEGKLYLCAIKDVWSNKIVGYAIDDRMKASLAVRALENAVLQRGAPEGVVVHSDRGSQGGFNWLSQHPDDGGVQEWRRKIGPRKPVMRPRWCVGSGVRIGRYGPRCDLLVDRSLPGQFSASFGV</sequence>
<dbReference type="GO" id="GO:0003676">
    <property type="term" value="F:nucleic acid binding"/>
    <property type="evidence" value="ECO:0007669"/>
    <property type="project" value="InterPro"/>
</dbReference>
<gene>
    <name evidence="4" type="ORF">JOF28_001633</name>
</gene>
<name>A0A940T5X2_9MICO</name>
<dbReference type="InterPro" id="IPR050900">
    <property type="entry name" value="Transposase_IS3/IS150/IS904"/>
</dbReference>
<evidence type="ECO:0000256" key="1">
    <source>
        <dbReference type="ARBA" id="ARBA00002286"/>
    </source>
</evidence>
<dbReference type="InterPro" id="IPR001584">
    <property type="entry name" value="Integrase_cat-core"/>
</dbReference>
<evidence type="ECO:0000259" key="3">
    <source>
        <dbReference type="PROSITE" id="PS50994"/>
    </source>
</evidence>
<protein>
    <submittedName>
        <fullName evidence="4">Transposase InsO family protein</fullName>
    </submittedName>
</protein>
<dbReference type="PROSITE" id="PS50835">
    <property type="entry name" value="IG_LIKE"/>
    <property type="match status" value="1"/>
</dbReference>
<dbReference type="PANTHER" id="PTHR46889">
    <property type="entry name" value="TRANSPOSASE INSF FOR INSERTION SEQUENCE IS3B-RELATED"/>
    <property type="match status" value="1"/>
</dbReference>
<organism evidence="4 5">
    <name type="scientific">Leucobacter exalbidus</name>
    <dbReference type="NCBI Taxonomy" id="662960"/>
    <lineage>
        <taxon>Bacteria</taxon>
        <taxon>Bacillati</taxon>
        <taxon>Actinomycetota</taxon>
        <taxon>Actinomycetes</taxon>
        <taxon>Micrococcales</taxon>
        <taxon>Microbacteriaceae</taxon>
        <taxon>Leucobacter</taxon>
    </lineage>
</organism>
<dbReference type="Pfam" id="PF13276">
    <property type="entry name" value="HTH_21"/>
    <property type="match status" value="1"/>
</dbReference>